<feature type="compositionally biased region" description="Polar residues" evidence="3">
    <location>
        <begin position="840"/>
        <end position="859"/>
    </location>
</feature>
<feature type="compositionally biased region" description="Polar residues" evidence="3">
    <location>
        <begin position="411"/>
        <end position="429"/>
    </location>
</feature>
<evidence type="ECO:0000256" key="1">
    <source>
        <dbReference type="ARBA" id="ARBA00022658"/>
    </source>
</evidence>
<dbReference type="Gene3D" id="1.25.40.410">
    <property type="match status" value="1"/>
</dbReference>
<feature type="region of interest" description="Disordered" evidence="3">
    <location>
        <begin position="1143"/>
        <end position="1166"/>
    </location>
</feature>
<dbReference type="PANTHER" id="PTHR23317:SF26">
    <property type="entry name" value="ZIZIMIN, ISOFORM K"/>
    <property type="match status" value="1"/>
</dbReference>
<dbReference type="GO" id="GO:0005085">
    <property type="term" value="F:guanyl-nucleotide exchange factor activity"/>
    <property type="evidence" value="ECO:0007669"/>
    <property type="project" value="UniProtKB-KW"/>
</dbReference>
<dbReference type="InterPro" id="IPR046773">
    <property type="entry name" value="DOCKER_Lobe_C"/>
</dbReference>
<evidence type="ECO:0000256" key="2">
    <source>
        <dbReference type="PROSITE-ProRule" id="PRU00984"/>
    </source>
</evidence>
<dbReference type="InterPro" id="IPR027357">
    <property type="entry name" value="DOCKER_dom"/>
</dbReference>
<feature type="compositionally biased region" description="Polar residues" evidence="3">
    <location>
        <begin position="742"/>
        <end position="765"/>
    </location>
</feature>
<dbReference type="Proteomes" id="UP000728185">
    <property type="component" value="Unassembled WGS sequence"/>
</dbReference>
<evidence type="ECO:0000259" key="4">
    <source>
        <dbReference type="PROSITE" id="PS51651"/>
    </source>
</evidence>
<evidence type="ECO:0000256" key="3">
    <source>
        <dbReference type="SAM" id="MobiDB-lite"/>
    </source>
</evidence>
<feature type="region of interest" description="Disordered" evidence="3">
    <location>
        <begin position="975"/>
        <end position="999"/>
    </location>
</feature>
<gene>
    <name evidence="5" type="ORF">FBUS_03253</name>
</gene>
<proteinExistence type="inferred from homology"/>
<reference evidence="5" key="1">
    <citation type="submission" date="2019-05" db="EMBL/GenBank/DDBJ databases">
        <title>Annotation for the trematode Fasciolopsis buski.</title>
        <authorList>
            <person name="Choi Y.-J."/>
        </authorList>
    </citation>
    <scope>NUCLEOTIDE SEQUENCE</scope>
    <source>
        <strain evidence="5">HT</strain>
        <tissue evidence="5">Whole worm</tissue>
    </source>
</reference>
<feature type="region of interest" description="Disordered" evidence="3">
    <location>
        <begin position="408"/>
        <end position="457"/>
    </location>
</feature>
<dbReference type="CDD" id="cd11684">
    <property type="entry name" value="DHR2_DOCK"/>
    <property type="match status" value="1"/>
</dbReference>
<dbReference type="Pfam" id="PF20422">
    <property type="entry name" value="DHR-2_Lobe_B"/>
    <property type="match status" value="1"/>
</dbReference>
<comment type="similarity">
    <text evidence="2">Belongs to the DOCK family.</text>
</comment>
<keyword evidence="1" id="KW-0344">Guanine-nucleotide releasing factor</keyword>
<dbReference type="InterPro" id="IPR046770">
    <property type="entry name" value="DOCKER_Lobe_B"/>
</dbReference>
<sequence>MPTLTTVNAAGDGSTSWLEGGKPLFTVQLDSLSSIYTNVPVLARFFRACSELAGRVLNLPSPQTTSKGVKTKTNRVTFREDPIEGQFPASDVRRPSIQTGTTFTDCGRHLCSAIKGLWVIDLSALIHFLPPLFNQFMELILISAAAGHRWSVSGSSPDPNNVNGTTPGWMDFGRSADTTNSPNEILRTTIGTMSVLISELNASCPTTRATSNSGYYFDSKNLGLGKLQSDAPRNELLRNYVKYAFDADGLTARCIALHAGTDATKKQIVNSQTTEFPIPLHHALIRGLILVLADTHCAQHIRTHLFTNIWFPFALIVKSMSQWLCSTQKIKADRAGEGRFPASFSDDLALLIKLVGSYLNSAGSNQWLLSGLAQTRQLTKPGLSVPSVNSASAVSAISRSSFSRLSVQSLPNRTSSSVPNGTDNGSGSQRHSDNAGVTRKFTTPGSRDSSVSRLPTRHATPTVQCDFRGLELMADTARFLCHLFNLMDRGYVMQRVRDLMIFLEILPRTPVNETDRLNELRFQLINVLSQHEFFIQLNLPSLGVFQGGMDEEREREQMKMKETEEARTDLYDLASRSPYELYLTEQFRQEHFLVGSLLASISCLLAGCVNTGSWATGQSASHLHRQPIVLLRNLLAKHALDPRYATSRPCQARISALYLPLIRLVLENPNVIGSPGGALQAAVIAAAARGEFGESANISGDLRRRKRATATSAAANTTGVSVSRPRSFVSEVSLETLAANASHHSGPQSDSAGSMSLSNGSTEGANVSGHGGNSSAEGSYTTGGSSSLGGGSSQTSSSTNSSSAYLTEDGKVEKHILDQIAGLNAGGPLRRAQLRRFRNDTGSTPNPLRTSFSRPSQDFNGAAIPNAPSSHSGSTATLTGLGSGEEEEEQNPRGLFTHPIDDESMDSDIDSDIDEDNVNGGSVRVNPVTRLREHPRGKGQDLNNIRMADDSVDDPDSGHDWANQVLSLAGVFAKPTQRRPPLPNISVTEPPSRPRNSDLVDNRNGILPQTVNAHASDNNNNSSSIAAVVDQPHQHRLAPGELNGPRRLTDKCQRELFVCVLYIMSTVTEDHLTTLFHSFTVQERIYFLCMLTHISHSGIGRTGLGVGLANAGSSSSGHRPVGAFLRPPTPSVVSIHLGGELQSGTSLDHKDSAVQPNPSMSSEESDATTKVVLEANLATEAGLIVLDLLNTFTSIFKTIISVSKLVSEIGSGFEASLSLLHTLAETDMRREAGDSGTTTPEAKFWSRAEARNMFVDDVNDLIRRIRTVLIATNEMRQHNDDHERLIDLQYCLAKSYSSNPALRRTWLDELAKLHMASKSLAELAMVKLHSAALMAEYLKHRGEFPQGCEAFTEISSNISQEENGLRTDCALLEIPYTQEDLLMDINEAATTLEAAGLFEAIRPVYALVIPVYEARQDYTALAQVYRHIGRAYDAISHAEASGHRLFAAYFRVTFYGQLFESLANKSFIYRTNACQKLGGMCNELLTLYRNKYGQDAVDLLTDYAYNRESADSNKAYVQVTYVEPYKGPIKSGRPLTSYEKHHDVSQFMFETPFLLQPGMTTTASLLAAGPKHSDDLTQQWKRRTILTTSGTFPHLRRRLEVAQVTETDLCPIDAAIDAIECKNQELMTHVSAIPIVTPSGCADVPNGQCDREAQQHRISVAAIGLRSPITGTEVWSSPNSGSKVRKTHRIPLLMDMQLQGALLPTVNVGPMAYAEAFLKAENQILYPKEKVGRLRDLFFEFLTICLVLLARYHRLMSSVHEAKYNAMRQSLDRYRVDLSNLLKEEIVIDEEKMVIGPKSVTTEALNYAPTLMETSFSRP</sequence>
<dbReference type="GO" id="GO:0007264">
    <property type="term" value="P:small GTPase-mediated signal transduction"/>
    <property type="evidence" value="ECO:0007669"/>
    <property type="project" value="InterPro"/>
</dbReference>
<dbReference type="InterPro" id="IPR043161">
    <property type="entry name" value="DOCK_C_lobe_A"/>
</dbReference>
<feature type="compositionally biased region" description="Low complexity" evidence="3">
    <location>
        <begin position="793"/>
        <end position="803"/>
    </location>
</feature>
<feature type="region of interest" description="Disordered" evidence="3">
    <location>
        <begin position="838"/>
        <end position="946"/>
    </location>
</feature>
<dbReference type="EMBL" id="LUCM01008320">
    <property type="protein sequence ID" value="KAA0188605.1"/>
    <property type="molecule type" value="Genomic_DNA"/>
</dbReference>
<dbReference type="PANTHER" id="PTHR23317">
    <property type="entry name" value="DEDICATOR OF CYTOKINESIS DOCK"/>
    <property type="match status" value="1"/>
</dbReference>
<dbReference type="PROSITE" id="PS51651">
    <property type="entry name" value="DOCKER"/>
    <property type="match status" value="1"/>
</dbReference>
<dbReference type="InterPro" id="IPR046769">
    <property type="entry name" value="DOCKER_Lobe_A"/>
</dbReference>
<feature type="compositionally biased region" description="Low complexity" evidence="3">
    <location>
        <begin position="709"/>
        <end position="718"/>
    </location>
</feature>
<dbReference type="Gene3D" id="1.20.58.740">
    <property type="match status" value="1"/>
</dbReference>
<organism evidence="5 6">
    <name type="scientific">Fasciolopsis buskii</name>
    <dbReference type="NCBI Taxonomy" id="27845"/>
    <lineage>
        <taxon>Eukaryota</taxon>
        <taxon>Metazoa</taxon>
        <taxon>Spiralia</taxon>
        <taxon>Lophotrochozoa</taxon>
        <taxon>Platyhelminthes</taxon>
        <taxon>Trematoda</taxon>
        <taxon>Digenea</taxon>
        <taxon>Plagiorchiida</taxon>
        <taxon>Echinostomata</taxon>
        <taxon>Echinostomatoidea</taxon>
        <taxon>Fasciolidae</taxon>
        <taxon>Fasciolopsis</taxon>
    </lineage>
</organism>
<feature type="region of interest" description="Disordered" evidence="3">
    <location>
        <begin position="739"/>
        <end position="805"/>
    </location>
</feature>
<evidence type="ECO:0000313" key="5">
    <source>
        <dbReference type="EMBL" id="KAA0188605.1"/>
    </source>
</evidence>
<feature type="compositionally biased region" description="Basic and acidic residues" evidence="3">
    <location>
        <begin position="930"/>
        <end position="939"/>
    </location>
</feature>
<feature type="compositionally biased region" description="Polar residues" evidence="3">
    <location>
        <begin position="440"/>
        <end position="457"/>
    </location>
</feature>
<name>A0A8E0RNC4_9TREM</name>
<dbReference type="Pfam" id="PF20421">
    <property type="entry name" value="DHR-2_Lobe_C"/>
    <property type="match status" value="1"/>
</dbReference>
<feature type="region of interest" description="Disordered" evidence="3">
    <location>
        <begin position="700"/>
        <end position="722"/>
    </location>
</feature>
<comment type="caution">
    <text evidence="5">The sequence shown here is derived from an EMBL/GenBank/DDBJ whole genome shotgun (WGS) entry which is preliminary data.</text>
</comment>
<keyword evidence="6" id="KW-1185">Reference proteome</keyword>
<dbReference type="OrthoDB" id="47328at2759"/>
<feature type="domain" description="DOCKER" evidence="4">
    <location>
        <begin position="1294"/>
        <end position="1787"/>
    </location>
</feature>
<feature type="compositionally biased region" description="Low complexity" evidence="3">
    <location>
        <begin position="869"/>
        <end position="880"/>
    </location>
</feature>
<evidence type="ECO:0000313" key="6">
    <source>
        <dbReference type="Proteomes" id="UP000728185"/>
    </source>
</evidence>
<dbReference type="Pfam" id="PF06920">
    <property type="entry name" value="DHR-2_Lobe_A"/>
    <property type="match status" value="1"/>
</dbReference>
<feature type="compositionally biased region" description="Low complexity" evidence="3">
    <location>
        <begin position="774"/>
        <end position="785"/>
    </location>
</feature>
<protein>
    <submittedName>
        <fullName evidence="5">Dedicator of cytokinesis protein 9</fullName>
    </submittedName>
</protein>
<feature type="compositionally biased region" description="Acidic residues" evidence="3">
    <location>
        <begin position="902"/>
        <end position="917"/>
    </location>
</feature>
<dbReference type="InterPro" id="IPR043162">
    <property type="entry name" value="DOCK_C_lobe_C"/>
</dbReference>
<dbReference type="InterPro" id="IPR026791">
    <property type="entry name" value="DOCK"/>
</dbReference>
<accession>A0A8E0RNC4</accession>